<keyword evidence="4" id="KW-1185">Reference proteome</keyword>
<feature type="compositionally biased region" description="Basic and acidic residues" evidence="1">
    <location>
        <begin position="12"/>
        <end position="21"/>
    </location>
</feature>
<evidence type="ECO:0000259" key="2">
    <source>
        <dbReference type="Pfam" id="PF13362"/>
    </source>
</evidence>
<dbReference type="KEGG" id="lant:TUM19329_00180"/>
<dbReference type="Proteomes" id="UP000502894">
    <property type="component" value="Chromosome"/>
</dbReference>
<proteinExistence type="predicted"/>
<dbReference type="RefSeq" id="WP_173235438.1">
    <property type="nucleotide sequence ID" value="NZ_AP022839.1"/>
</dbReference>
<dbReference type="EMBL" id="AP022839">
    <property type="protein sequence ID" value="BCA93657.1"/>
    <property type="molecule type" value="Genomic_DNA"/>
</dbReference>
<dbReference type="InterPro" id="IPR006171">
    <property type="entry name" value="TOPRIM_dom"/>
</dbReference>
<organism evidence="3 4">
    <name type="scientific">Legionella antarctica</name>
    <dbReference type="NCBI Taxonomy" id="2708020"/>
    <lineage>
        <taxon>Bacteria</taxon>
        <taxon>Pseudomonadati</taxon>
        <taxon>Pseudomonadota</taxon>
        <taxon>Gammaproteobacteria</taxon>
        <taxon>Legionellales</taxon>
        <taxon>Legionellaceae</taxon>
        <taxon>Legionella</taxon>
    </lineage>
</organism>
<protein>
    <recommendedName>
        <fullName evidence="2">Toprim domain-containing protein</fullName>
    </recommendedName>
</protein>
<dbReference type="CDD" id="cd01029">
    <property type="entry name" value="TOPRIM_primases"/>
    <property type="match status" value="1"/>
</dbReference>
<evidence type="ECO:0000313" key="4">
    <source>
        <dbReference type="Proteomes" id="UP000502894"/>
    </source>
</evidence>
<feature type="domain" description="Toprim" evidence="2">
    <location>
        <begin position="44"/>
        <end position="94"/>
    </location>
</feature>
<accession>A0A6F8T0G0</accession>
<feature type="compositionally biased region" description="Polar residues" evidence="1">
    <location>
        <begin position="1"/>
        <end position="11"/>
    </location>
</feature>
<gene>
    <name evidence="3" type="ORF">TUM19329_00180</name>
</gene>
<dbReference type="Pfam" id="PF13362">
    <property type="entry name" value="Toprim_3"/>
    <property type="match status" value="1"/>
</dbReference>
<dbReference type="InterPro" id="IPR034154">
    <property type="entry name" value="TOPRIM_DnaG/twinkle"/>
</dbReference>
<sequence length="139" mass="15296">MTVIKLNQNNAGKDEKSDPIKQSFGRKEGYYVELNKAYQKEKTYVTEGVETGLSIVSVDNKARVVTVLGKGNFKNIKHHNLGKEVVLCVDNDGKDTYKTSLIIDALDTAVPATSFSPPIGNRIFPIYSSWAATSNSQII</sequence>
<dbReference type="AlphaFoldDB" id="A0A6F8T0G0"/>
<reference evidence="3" key="1">
    <citation type="journal article" date="2020" name="Microbiol. Resour. Announc.">
        <title>Complete Genome Sequence of Novel Psychrotolerant Legionella Strain TUM19329, Isolated from Antarctic Lake Sediment.</title>
        <authorList>
            <person name="Shimada S."/>
            <person name="Nakai R."/>
            <person name="Aoki K."/>
            <person name="Shimoeda N."/>
            <person name="Ohno G."/>
            <person name="Miyazaki Y."/>
            <person name="Kudoh S."/>
            <person name="Imura S."/>
            <person name="Watanabe K."/>
            <person name="Ishii Y."/>
            <person name="Tateda K."/>
        </authorList>
    </citation>
    <scope>NUCLEOTIDE SEQUENCE [LARGE SCALE GENOMIC DNA]</scope>
    <source>
        <strain evidence="3">TUM19329</strain>
    </source>
</reference>
<name>A0A6F8T0G0_9GAMM</name>
<feature type="region of interest" description="Disordered" evidence="1">
    <location>
        <begin position="1"/>
        <end position="21"/>
    </location>
</feature>
<evidence type="ECO:0000256" key="1">
    <source>
        <dbReference type="SAM" id="MobiDB-lite"/>
    </source>
</evidence>
<evidence type="ECO:0000313" key="3">
    <source>
        <dbReference type="EMBL" id="BCA93657.1"/>
    </source>
</evidence>